<proteinExistence type="predicted"/>
<dbReference type="EMBL" id="JBHSGI010000015">
    <property type="protein sequence ID" value="MFC4669556.1"/>
    <property type="molecule type" value="Genomic_DNA"/>
</dbReference>
<comment type="caution">
    <text evidence="1">The sequence shown here is derived from an EMBL/GenBank/DDBJ whole genome shotgun (WGS) entry which is preliminary data.</text>
</comment>
<accession>A0ABV9KIZ9</accession>
<keyword evidence="2" id="KW-1185">Reference proteome</keyword>
<sequence length="258" mass="27893">MRTGVLEQIWQGVIRATAPGEGKRVRRIIQAMIPAQTVFLSGAVGSDRAHVFHDEMEVMPELGLGDVIVEELSVDVPYGSLVVICDEDCLASPVDLEIASFDVGIVVAKTLLGVLRLGAFPIERENEALYVMACAYERMARSAGLQQLGLIPSEFSKGLTSTLGAYWSGAMRAHTDRSGLFLNGQTLSGPEVRAYLQALDPAFAAPAAELLPSDLLVFSGGRHALSDWLEMLRGAVNAVLVERKVGMNWEVLRQSRGI</sequence>
<reference evidence="2" key="1">
    <citation type="journal article" date="2019" name="Int. J. Syst. Evol. Microbiol.">
        <title>The Global Catalogue of Microorganisms (GCM) 10K type strain sequencing project: providing services to taxonomists for standard genome sequencing and annotation.</title>
        <authorList>
            <consortium name="The Broad Institute Genomics Platform"/>
            <consortium name="The Broad Institute Genome Sequencing Center for Infectious Disease"/>
            <person name="Wu L."/>
            <person name="Ma J."/>
        </authorList>
    </citation>
    <scope>NUCLEOTIDE SEQUENCE [LARGE SCALE GENOMIC DNA]</scope>
    <source>
        <strain evidence="2">CGMCC 4.7283</strain>
    </source>
</reference>
<dbReference type="RefSeq" id="WP_380717986.1">
    <property type="nucleotide sequence ID" value="NZ_JBHSGI010000015.1"/>
</dbReference>
<protein>
    <submittedName>
        <fullName evidence="1">Uncharacterized protein</fullName>
    </submittedName>
</protein>
<evidence type="ECO:0000313" key="1">
    <source>
        <dbReference type="EMBL" id="MFC4669556.1"/>
    </source>
</evidence>
<name>A0ABV9KIZ9_9RHOB</name>
<evidence type="ECO:0000313" key="2">
    <source>
        <dbReference type="Proteomes" id="UP001595973"/>
    </source>
</evidence>
<dbReference type="Proteomes" id="UP001595973">
    <property type="component" value="Unassembled WGS sequence"/>
</dbReference>
<organism evidence="1 2">
    <name type="scientific">Seohaeicola nanhaiensis</name>
    <dbReference type="NCBI Taxonomy" id="1387282"/>
    <lineage>
        <taxon>Bacteria</taxon>
        <taxon>Pseudomonadati</taxon>
        <taxon>Pseudomonadota</taxon>
        <taxon>Alphaproteobacteria</taxon>
        <taxon>Rhodobacterales</taxon>
        <taxon>Roseobacteraceae</taxon>
        <taxon>Seohaeicola</taxon>
    </lineage>
</organism>
<gene>
    <name evidence="1" type="ORF">ACFO5X_13420</name>
</gene>